<dbReference type="Pfam" id="PF00992">
    <property type="entry name" value="Troponin"/>
    <property type="match status" value="1"/>
</dbReference>
<keyword evidence="4" id="KW-0009">Actin-binding</keyword>
<evidence type="ECO:0000256" key="4">
    <source>
        <dbReference type="ARBA" id="ARBA00023203"/>
    </source>
</evidence>
<dbReference type="AlphaFoldDB" id="A0A8C7MZC9"/>
<dbReference type="Gene3D" id="6.10.250.180">
    <property type="match status" value="1"/>
</dbReference>
<evidence type="ECO:0000256" key="5">
    <source>
        <dbReference type="SAM" id="MobiDB-lite"/>
    </source>
</evidence>
<dbReference type="GO" id="GO:0005861">
    <property type="term" value="C:troponin complex"/>
    <property type="evidence" value="ECO:0007669"/>
    <property type="project" value="InterPro"/>
</dbReference>
<name>A0A8C7MZC9_ONCKI</name>
<dbReference type="PANTHER" id="PTHR13738">
    <property type="entry name" value="TROPONIN I"/>
    <property type="match status" value="1"/>
</dbReference>
<feature type="compositionally biased region" description="Basic and acidic residues" evidence="5">
    <location>
        <begin position="191"/>
        <end position="207"/>
    </location>
</feature>
<dbReference type="InterPro" id="IPR001978">
    <property type="entry name" value="Troponin"/>
</dbReference>
<dbReference type="Ensembl" id="ENSOKIT00005095601.1">
    <property type="protein sequence ID" value="ENSOKIP00005089453.1"/>
    <property type="gene ID" value="ENSOKIG00005038977.1"/>
</dbReference>
<organism evidence="6 7">
    <name type="scientific">Oncorhynchus kisutch</name>
    <name type="common">Coho salmon</name>
    <name type="synonym">Salmo kisutch</name>
    <dbReference type="NCBI Taxonomy" id="8019"/>
    <lineage>
        <taxon>Eukaryota</taxon>
        <taxon>Metazoa</taxon>
        <taxon>Chordata</taxon>
        <taxon>Craniata</taxon>
        <taxon>Vertebrata</taxon>
        <taxon>Euteleostomi</taxon>
        <taxon>Actinopterygii</taxon>
        <taxon>Neopterygii</taxon>
        <taxon>Teleostei</taxon>
        <taxon>Protacanthopterygii</taxon>
        <taxon>Salmoniformes</taxon>
        <taxon>Salmonidae</taxon>
        <taxon>Salmoninae</taxon>
        <taxon>Oncorhynchus</taxon>
    </lineage>
</organism>
<dbReference type="Proteomes" id="UP000694557">
    <property type="component" value="Unassembled WGS sequence"/>
</dbReference>
<dbReference type="PANTHER" id="PTHR13738:SF33">
    <property type="entry name" value="TROPONIN I, SLOW SKELETAL MUSCLE"/>
    <property type="match status" value="1"/>
</dbReference>
<feature type="region of interest" description="Disordered" evidence="5">
    <location>
        <begin position="187"/>
        <end position="222"/>
    </location>
</feature>
<reference evidence="6" key="1">
    <citation type="submission" date="2025-08" db="UniProtKB">
        <authorList>
            <consortium name="Ensembl"/>
        </authorList>
    </citation>
    <scope>IDENTIFICATION</scope>
</reference>
<dbReference type="SUPFAM" id="SSF90250">
    <property type="entry name" value="Troponin coil-coiled subunits"/>
    <property type="match status" value="1"/>
</dbReference>
<dbReference type="InterPro" id="IPR050875">
    <property type="entry name" value="Troponin_I"/>
</dbReference>
<keyword evidence="3" id="KW-0514">Muscle protein</keyword>
<dbReference type="Gene3D" id="1.20.5.350">
    <property type="match status" value="1"/>
</dbReference>
<comment type="function">
    <text evidence="1">Troponin I is the inhibitory subunit of troponin, the thin filament regulatory complex which confers calcium-sensitivity to striated muscle actomyosin ATPase activity.</text>
</comment>
<dbReference type="GO" id="GO:0003009">
    <property type="term" value="P:skeletal muscle contraction"/>
    <property type="evidence" value="ECO:0007669"/>
    <property type="project" value="TreeGrafter"/>
</dbReference>
<keyword evidence="7" id="KW-1185">Reference proteome</keyword>
<dbReference type="GO" id="GO:0003779">
    <property type="term" value="F:actin binding"/>
    <property type="evidence" value="ECO:0007669"/>
    <property type="project" value="UniProtKB-KW"/>
</dbReference>
<dbReference type="GeneTree" id="ENSGT01030000234588"/>
<evidence type="ECO:0000313" key="7">
    <source>
        <dbReference type="Proteomes" id="UP000694557"/>
    </source>
</evidence>
<dbReference type="GO" id="GO:0060048">
    <property type="term" value="P:cardiac muscle contraction"/>
    <property type="evidence" value="ECO:0007669"/>
    <property type="project" value="TreeGrafter"/>
</dbReference>
<evidence type="ECO:0000256" key="1">
    <source>
        <dbReference type="ARBA" id="ARBA00001988"/>
    </source>
</evidence>
<evidence type="ECO:0000256" key="3">
    <source>
        <dbReference type="ARBA" id="ARBA00023179"/>
    </source>
</evidence>
<evidence type="ECO:0000313" key="6">
    <source>
        <dbReference type="Ensembl" id="ENSOKIP00005089453.1"/>
    </source>
</evidence>
<accession>A0A8C7MZC9</accession>
<gene>
    <name evidence="6" type="primary">LOC109879119</name>
</gene>
<evidence type="ECO:0000256" key="2">
    <source>
        <dbReference type="ARBA" id="ARBA00009930"/>
    </source>
</evidence>
<dbReference type="InterPro" id="IPR038077">
    <property type="entry name" value="Troponin_sf"/>
</dbReference>
<proteinExistence type="inferred from homology"/>
<reference evidence="6" key="2">
    <citation type="submission" date="2025-09" db="UniProtKB">
        <authorList>
            <consortium name="Ensembl"/>
        </authorList>
    </citation>
    <scope>IDENTIFICATION</scope>
</reference>
<comment type="similarity">
    <text evidence="2">Belongs to the troponin I family.</text>
</comment>
<protein>
    <submittedName>
        <fullName evidence="6">Troponin I4a</fullName>
    </submittedName>
</protein>
<sequence length="222" mass="25084">GGVTEGPILESHSHEAAETINQSFKIINRLFLHDITATLSLSDWLLFLKKKTKYSATRRLLLKQKLLKKAGVLLVQEQSNKVTERESTLSERVPPLKLSGLSVQELQELCKELHRKCDTVDEARYDIEAKVLKNEKELVDLNAKINELKGGKRPNLKRVKKSADAMLGALTEAKLSSKADFKSNLKTVKKDKKEEEKADPGDWRKNVESMSGMEGRKKLFNS</sequence>